<protein>
    <recommendedName>
        <fullName evidence="4">HTH luxR-type domain-containing protein</fullName>
    </recommendedName>
</protein>
<reference evidence="5" key="2">
    <citation type="submission" date="2020-09" db="EMBL/GenBank/DDBJ databases">
        <authorList>
            <person name="Sun Q."/>
            <person name="Zhou Y."/>
        </authorList>
    </citation>
    <scope>NUCLEOTIDE SEQUENCE</scope>
    <source>
        <strain evidence="5">CGMCC 4.7306</strain>
    </source>
</reference>
<sequence length="257" mass="28366">MITAATVLQLSRQLLEVPPAGYLEAAADCIHELIPSDDVVWIQGNWRDDSFTVWRRSLRGRDASAEQILRCGYQSPVVQSCIQTPVDLSPRRLSDLSAPDHNAAAVRQAQQCIGREQLCLMVNVYSPIAGRCWVITRDDTDFSDREMADAEQILPVLYLLDHFHHPGPTPTPAGLSVRRAGLTTREGQVVDLLTTGMTAAAIGRILGISERTVSKHVQNAYDKLGVHDRLLVAADRRSADHLRIPPPRERVPDLAGT</sequence>
<dbReference type="SMART" id="SM00421">
    <property type="entry name" value="HTH_LUXR"/>
    <property type="match status" value="1"/>
</dbReference>
<organism evidence="5 6">
    <name type="scientific">Microlunatus endophyticus</name>
    <dbReference type="NCBI Taxonomy" id="1716077"/>
    <lineage>
        <taxon>Bacteria</taxon>
        <taxon>Bacillati</taxon>
        <taxon>Actinomycetota</taxon>
        <taxon>Actinomycetes</taxon>
        <taxon>Propionibacteriales</taxon>
        <taxon>Propionibacteriaceae</taxon>
        <taxon>Microlunatus</taxon>
    </lineage>
</organism>
<dbReference type="PROSITE" id="PS00622">
    <property type="entry name" value="HTH_LUXR_1"/>
    <property type="match status" value="1"/>
</dbReference>
<evidence type="ECO:0000256" key="2">
    <source>
        <dbReference type="ARBA" id="ARBA00023125"/>
    </source>
</evidence>
<dbReference type="InterPro" id="IPR000792">
    <property type="entry name" value="Tscrpt_reg_LuxR_C"/>
</dbReference>
<proteinExistence type="predicted"/>
<dbReference type="Proteomes" id="UP000613840">
    <property type="component" value="Unassembled WGS sequence"/>
</dbReference>
<evidence type="ECO:0000256" key="1">
    <source>
        <dbReference type="ARBA" id="ARBA00023015"/>
    </source>
</evidence>
<evidence type="ECO:0000313" key="6">
    <source>
        <dbReference type="Proteomes" id="UP000613840"/>
    </source>
</evidence>
<keyword evidence="1" id="KW-0805">Transcription regulation</keyword>
<evidence type="ECO:0000313" key="5">
    <source>
        <dbReference type="EMBL" id="GGL73466.1"/>
    </source>
</evidence>
<dbReference type="Pfam" id="PF00196">
    <property type="entry name" value="GerE"/>
    <property type="match status" value="1"/>
</dbReference>
<dbReference type="InterPro" id="IPR036388">
    <property type="entry name" value="WH-like_DNA-bd_sf"/>
</dbReference>
<feature type="domain" description="HTH luxR-type" evidence="4">
    <location>
        <begin position="175"/>
        <end position="238"/>
    </location>
</feature>
<name>A0A917W7R5_9ACTN</name>
<reference evidence="5" key="1">
    <citation type="journal article" date="2014" name="Int. J. Syst. Evol. Microbiol.">
        <title>Complete genome sequence of Corynebacterium casei LMG S-19264T (=DSM 44701T), isolated from a smear-ripened cheese.</title>
        <authorList>
            <consortium name="US DOE Joint Genome Institute (JGI-PGF)"/>
            <person name="Walter F."/>
            <person name="Albersmeier A."/>
            <person name="Kalinowski J."/>
            <person name="Ruckert C."/>
        </authorList>
    </citation>
    <scope>NUCLEOTIDE SEQUENCE</scope>
    <source>
        <strain evidence="5">CGMCC 4.7306</strain>
    </source>
</reference>
<comment type="caution">
    <text evidence="5">The sequence shown here is derived from an EMBL/GenBank/DDBJ whole genome shotgun (WGS) entry which is preliminary data.</text>
</comment>
<accession>A0A917W7R5</accession>
<keyword evidence="6" id="KW-1185">Reference proteome</keyword>
<evidence type="ECO:0000256" key="3">
    <source>
        <dbReference type="ARBA" id="ARBA00023163"/>
    </source>
</evidence>
<dbReference type="RefSeq" id="WP_229670224.1">
    <property type="nucleotide sequence ID" value="NZ_BMMZ01000009.1"/>
</dbReference>
<dbReference type="AlphaFoldDB" id="A0A917W7R5"/>
<keyword evidence="2" id="KW-0238">DNA-binding</keyword>
<dbReference type="SUPFAM" id="SSF46894">
    <property type="entry name" value="C-terminal effector domain of the bipartite response regulators"/>
    <property type="match status" value="1"/>
</dbReference>
<dbReference type="EMBL" id="BMMZ01000009">
    <property type="protein sequence ID" value="GGL73466.1"/>
    <property type="molecule type" value="Genomic_DNA"/>
</dbReference>
<dbReference type="InterPro" id="IPR016032">
    <property type="entry name" value="Sig_transdc_resp-reg_C-effctor"/>
</dbReference>
<dbReference type="GO" id="GO:0003677">
    <property type="term" value="F:DNA binding"/>
    <property type="evidence" value="ECO:0007669"/>
    <property type="project" value="UniProtKB-KW"/>
</dbReference>
<dbReference type="GO" id="GO:0006355">
    <property type="term" value="P:regulation of DNA-templated transcription"/>
    <property type="evidence" value="ECO:0007669"/>
    <property type="project" value="InterPro"/>
</dbReference>
<evidence type="ECO:0000259" key="4">
    <source>
        <dbReference type="PROSITE" id="PS50043"/>
    </source>
</evidence>
<keyword evidence="3" id="KW-0804">Transcription</keyword>
<dbReference type="PRINTS" id="PR00038">
    <property type="entry name" value="HTHLUXR"/>
</dbReference>
<dbReference type="Gene3D" id="1.10.10.10">
    <property type="entry name" value="Winged helix-like DNA-binding domain superfamily/Winged helix DNA-binding domain"/>
    <property type="match status" value="1"/>
</dbReference>
<dbReference type="PANTHER" id="PTHR44688">
    <property type="entry name" value="DNA-BINDING TRANSCRIPTIONAL ACTIVATOR DEVR_DOSR"/>
    <property type="match status" value="1"/>
</dbReference>
<dbReference type="CDD" id="cd06170">
    <property type="entry name" value="LuxR_C_like"/>
    <property type="match status" value="1"/>
</dbReference>
<dbReference type="PANTHER" id="PTHR44688:SF16">
    <property type="entry name" value="DNA-BINDING TRANSCRIPTIONAL ACTIVATOR DEVR_DOSR"/>
    <property type="match status" value="1"/>
</dbReference>
<gene>
    <name evidence="5" type="ORF">GCM10011575_34750</name>
</gene>
<dbReference type="PROSITE" id="PS50043">
    <property type="entry name" value="HTH_LUXR_2"/>
    <property type="match status" value="1"/>
</dbReference>